<evidence type="ECO:0000256" key="6">
    <source>
        <dbReference type="SAM" id="Phobius"/>
    </source>
</evidence>
<dbReference type="Gene3D" id="1.20.144.10">
    <property type="entry name" value="Phosphatidic acid phosphatase type 2/haloperoxidase"/>
    <property type="match status" value="1"/>
</dbReference>
<keyword evidence="4 6" id="KW-1133">Transmembrane helix</keyword>
<dbReference type="Pfam" id="PF01569">
    <property type="entry name" value="PAP2"/>
    <property type="match status" value="1"/>
</dbReference>
<reference evidence="8" key="1">
    <citation type="submission" date="2020-05" db="EMBL/GenBank/DDBJ databases">
        <authorList>
            <person name="Chiriac C."/>
            <person name="Salcher M."/>
            <person name="Ghai R."/>
            <person name="Kavagutti S V."/>
        </authorList>
    </citation>
    <scope>NUCLEOTIDE SEQUENCE</scope>
</reference>
<name>A0A6J5ZC03_9ZZZZ</name>
<evidence type="ECO:0000256" key="1">
    <source>
        <dbReference type="ARBA" id="ARBA00004651"/>
    </source>
</evidence>
<feature type="transmembrane region" description="Helical" evidence="6">
    <location>
        <begin position="481"/>
        <end position="501"/>
    </location>
</feature>
<sequence length="511" mass="54830">MKPLPFVAAAAVIFFLVRRRRKLELPLIVGGFLVAAGLCVYGTGLVKLPNLEELLTTIGTTLGAWTYLLVGLLAFLETGAFIGLIAPGETAMIVGGVVAGQGVISLVTLIGIAWFAATMGDLVSYELGRRLGRDFLVKHGPRFGMTAERLESVEQFFDKHGGKAIFIGRFVGIVRAVAPFLAGSGGMPLRRFLPYDVLGAGLWSTTFIMLGYIFWQSFGTVLKVAKEGALGLGIVISVVVAVIWTVRHLSDEDNRHALERKMLASLDRPGLRFLQPIVRWAQGPLRFFIARITPGRLGLDLTTLLAFAAVGSFAYFGYWIAINERGYGALDLQVNSIILDLYNPTAVSIAKALTTFGAPVLMFWLTGLATLVLLARRHFVEGFVLGGGMLMTFAAVQIGKLVVDRPRPTGALIDVGGSSYPSGHTAYAVAWVIFAVIAVRLVPSLKGKWWIVGVSFAIPVIVGLTRLYLDVHWFSDVLGGGGAAMMCFSVAAIAALVVAVVRDTDSKALDG</sequence>
<feature type="transmembrane region" description="Helical" evidence="6">
    <location>
        <begin position="449"/>
        <end position="469"/>
    </location>
</feature>
<feature type="transmembrane region" description="Helical" evidence="6">
    <location>
        <begin position="25"/>
        <end position="44"/>
    </location>
</feature>
<dbReference type="InterPro" id="IPR051311">
    <property type="entry name" value="DedA_domain"/>
</dbReference>
<feature type="transmembrane region" description="Helical" evidence="6">
    <location>
        <begin position="195"/>
        <end position="215"/>
    </location>
</feature>
<feature type="transmembrane region" description="Helical" evidence="6">
    <location>
        <begin position="93"/>
        <end position="117"/>
    </location>
</feature>
<feature type="transmembrane region" description="Helical" evidence="6">
    <location>
        <begin position="423"/>
        <end position="442"/>
    </location>
</feature>
<comment type="subcellular location">
    <subcellularLocation>
        <location evidence="1">Cell membrane</location>
        <topology evidence="1">Multi-pass membrane protein</topology>
    </subcellularLocation>
</comment>
<protein>
    <submittedName>
        <fullName evidence="8">Unannotated protein</fullName>
    </submittedName>
</protein>
<dbReference type="InterPro" id="IPR036938">
    <property type="entry name" value="PAP2/HPO_sf"/>
</dbReference>
<evidence type="ECO:0000256" key="3">
    <source>
        <dbReference type="ARBA" id="ARBA00022692"/>
    </source>
</evidence>
<feature type="transmembrane region" description="Helical" evidence="6">
    <location>
        <begin position="382"/>
        <end position="403"/>
    </location>
</feature>
<dbReference type="EMBL" id="CAESAN010000013">
    <property type="protein sequence ID" value="CAB4337083.1"/>
    <property type="molecule type" value="Genomic_DNA"/>
</dbReference>
<evidence type="ECO:0000256" key="4">
    <source>
        <dbReference type="ARBA" id="ARBA00022989"/>
    </source>
</evidence>
<feature type="transmembrane region" description="Helical" evidence="6">
    <location>
        <begin position="164"/>
        <end position="183"/>
    </location>
</feature>
<dbReference type="PANTHER" id="PTHR42709">
    <property type="entry name" value="ALKALINE PHOSPHATASE LIKE PROTEIN"/>
    <property type="match status" value="1"/>
</dbReference>
<evidence type="ECO:0000259" key="7">
    <source>
        <dbReference type="SMART" id="SM00014"/>
    </source>
</evidence>
<evidence type="ECO:0000256" key="2">
    <source>
        <dbReference type="ARBA" id="ARBA00022475"/>
    </source>
</evidence>
<feature type="transmembrane region" description="Helical" evidence="6">
    <location>
        <begin position="301"/>
        <end position="322"/>
    </location>
</feature>
<accession>A0A6J5ZC03</accession>
<dbReference type="SUPFAM" id="SSF48317">
    <property type="entry name" value="Acid phosphatase/Vanadium-dependent haloperoxidase"/>
    <property type="match status" value="1"/>
</dbReference>
<keyword evidence="3 6" id="KW-0812">Transmembrane</keyword>
<dbReference type="PANTHER" id="PTHR42709:SF6">
    <property type="entry name" value="UNDECAPRENYL PHOSPHATE TRANSPORTER A"/>
    <property type="match status" value="1"/>
</dbReference>
<gene>
    <name evidence="8" type="ORF">UFOPK3547_00263</name>
</gene>
<keyword evidence="5 6" id="KW-0472">Membrane</keyword>
<dbReference type="SMART" id="SM00014">
    <property type="entry name" value="acidPPc"/>
    <property type="match status" value="1"/>
</dbReference>
<feature type="domain" description="Phosphatidic acid phosphatase type 2/haloperoxidase" evidence="7">
    <location>
        <begin position="380"/>
        <end position="492"/>
    </location>
</feature>
<evidence type="ECO:0000256" key="5">
    <source>
        <dbReference type="ARBA" id="ARBA00023136"/>
    </source>
</evidence>
<dbReference type="CDD" id="cd03392">
    <property type="entry name" value="PAP2_like_2"/>
    <property type="match status" value="1"/>
</dbReference>
<feature type="transmembrane region" description="Helical" evidence="6">
    <location>
        <begin position="356"/>
        <end position="375"/>
    </location>
</feature>
<dbReference type="AlphaFoldDB" id="A0A6J5ZC03"/>
<dbReference type="Pfam" id="PF09335">
    <property type="entry name" value="VTT_dom"/>
    <property type="match status" value="1"/>
</dbReference>
<organism evidence="8">
    <name type="scientific">freshwater metagenome</name>
    <dbReference type="NCBI Taxonomy" id="449393"/>
    <lineage>
        <taxon>unclassified sequences</taxon>
        <taxon>metagenomes</taxon>
        <taxon>ecological metagenomes</taxon>
    </lineage>
</organism>
<dbReference type="GO" id="GO:0005886">
    <property type="term" value="C:plasma membrane"/>
    <property type="evidence" value="ECO:0007669"/>
    <property type="project" value="UniProtKB-SubCell"/>
</dbReference>
<dbReference type="InterPro" id="IPR032816">
    <property type="entry name" value="VTT_dom"/>
</dbReference>
<keyword evidence="2" id="KW-1003">Cell membrane</keyword>
<feature type="transmembrane region" description="Helical" evidence="6">
    <location>
        <begin position="227"/>
        <end position="246"/>
    </location>
</feature>
<evidence type="ECO:0000313" key="8">
    <source>
        <dbReference type="EMBL" id="CAB4337083.1"/>
    </source>
</evidence>
<proteinExistence type="predicted"/>
<dbReference type="InterPro" id="IPR000326">
    <property type="entry name" value="PAP2/HPO"/>
</dbReference>
<feature type="transmembrane region" description="Helical" evidence="6">
    <location>
        <begin position="64"/>
        <end position="86"/>
    </location>
</feature>